<evidence type="ECO:0000313" key="2">
    <source>
        <dbReference type="Proteomes" id="UP001157418"/>
    </source>
</evidence>
<accession>A0AAU9N1F5</accession>
<sequence length="130" mass="14921">MKVDDAHSQMSSMAKNLDEMSQQFKEDFRTANASLQMEAIKIGLHQACVEMKDKYPQELKEKNPLYSYPDAGELVMQRFYDLVSYDCSLFRILEVEGIDVGSFKKHFREINSGCDGTCFHPFACLCQDIT</sequence>
<protein>
    <submittedName>
        <fullName evidence="1">Uncharacterized protein</fullName>
    </submittedName>
</protein>
<dbReference type="EMBL" id="CAKMRJ010003334">
    <property type="protein sequence ID" value="CAH1432592.1"/>
    <property type="molecule type" value="Genomic_DNA"/>
</dbReference>
<proteinExistence type="predicted"/>
<evidence type="ECO:0000313" key="1">
    <source>
        <dbReference type="EMBL" id="CAH1432592.1"/>
    </source>
</evidence>
<name>A0AAU9N1F5_9ASTR</name>
<dbReference type="Proteomes" id="UP001157418">
    <property type="component" value="Unassembled WGS sequence"/>
</dbReference>
<organism evidence="1 2">
    <name type="scientific">Lactuca virosa</name>
    <dbReference type="NCBI Taxonomy" id="75947"/>
    <lineage>
        <taxon>Eukaryota</taxon>
        <taxon>Viridiplantae</taxon>
        <taxon>Streptophyta</taxon>
        <taxon>Embryophyta</taxon>
        <taxon>Tracheophyta</taxon>
        <taxon>Spermatophyta</taxon>
        <taxon>Magnoliopsida</taxon>
        <taxon>eudicotyledons</taxon>
        <taxon>Gunneridae</taxon>
        <taxon>Pentapetalae</taxon>
        <taxon>asterids</taxon>
        <taxon>campanulids</taxon>
        <taxon>Asterales</taxon>
        <taxon>Asteraceae</taxon>
        <taxon>Cichorioideae</taxon>
        <taxon>Cichorieae</taxon>
        <taxon>Lactucinae</taxon>
        <taxon>Lactuca</taxon>
    </lineage>
</organism>
<dbReference type="AlphaFoldDB" id="A0AAU9N1F5"/>
<comment type="caution">
    <text evidence="1">The sequence shown here is derived from an EMBL/GenBank/DDBJ whole genome shotgun (WGS) entry which is preliminary data.</text>
</comment>
<keyword evidence="2" id="KW-1185">Reference proteome</keyword>
<gene>
    <name evidence="1" type="ORF">LVIROSA_LOCUS19233</name>
</gene>
<reference evidence="1 2" key="1">
    <citation type="submission" date="2022-01" db="EMBL/GenBank/DDBJ databases">
        <authorList>
            <person name="Xiong W."/>
            <person name="Schranz E."/>
        </authorList>
    </citation>
    <scope>NUCLEOTIDE SEQUENCE [LARGE SCALE GENOMIC DNA]</scope>
</reference>